<dbReference type="PANTHER" id="PTHR30026">
    <property type="entry name" value="OUTER MEMBRANE PROTEIN TOLC"/>
    <property type="match status" value="1"/>
</dbReference>
<feature type="signal peptide" evidence="8">
    <location>
        <begin position="1"/>
        <end position="35"/>
    </location>
</feature>
<evidence type="ECO:0000256" key="4">
    <source>
        <dbReference type="ARBA" id="ARBA00022452"/>
    </source>
</evidence>
<reference evidence="9 10" key="1">
    <citation type="submission" date="2017-10" db="EMBL/GenBank/DDBJ databases">
        <title>Novel microbial diversity and functional potential in the marine mammal oral microbiome.</title>
        <authorList>
            <person name="Dudek N.K."/>
            <person name="Sun C.L."/>
            <person name="Burstein D."/>
            <person name="Kantor R.S."/>
            <person name="Aliaga Goltsman D.S."/>
            <person name="Bik E.M."/>
            <person name="Thomas B.C."/>
            <person name="Banfield J.F."/>
            <person name="Relman D.A."/>
        </authorList>
    </citation>
    <scope>NUCLEOTIDE SEQUENCE [LARGE SCALE GENOMIC DNA]</scope>
    <source>
        <strain evidence="9">DOLZORAL124_49_17</strain>
    </source>
</reference>
<comment type="caution">
    <text evidence="9">The sequence shown here is derived from an EMBL/GenBank/DDBJ whole genome shotgun (WGS) entry which is preliminary data.</text>
</comment>
<gene>
    <name evidence="9" type="ORF">CSB45_11540</name>
</gene>
<keyword evidence="7" id="KW-0998">Cell outer membrane</keyword>
<evidence type="ECO:0000256" key="1">
    <source>
        <dbReference type="ARBA" id="ARBA00004442"/>
    </source>
</evidence>
<evidence type="ECO:0008006" key="11">
    <source>
        <dbReference type="Google" id="ProtNLM"/>
    </source>
</evidence>
<evidence type="ECO:0000256" key="2">
    <source>
        <dbReference type="ARBA" id="ARBA00007613"/>
    </source>
</evidence>
<organism evidence="9 10">
    <name type="scientific">candidate division KSB3 bacterium</name>
    <dbReference type="NCBI Taxonomy" id="2044937"/>
    <lineage>
        <taxon>Bacteria</taxon>
        <taxon>candidate division KSB3</taxon>
    </lineage>
</organism>
<protein>
    <recommendedName>
        <fullName evidence="11">Transporter</fullName>
    </recommendedName>
</protein>
<evidence type="ECO:0000256" key="6">
    <source>
        <dbReference type="ARBA" id="ARBA00023136"/>
    </source>
</evidence>
<evidence type="ECO:0000256" key="5">
    <source>
        <dbReference type="ARBA" id="ARBA00022692"/>
    </source>
</evidence>
<sequence length="511" mass="56248">MKVKGEGVMNFRTPATQRIAAVALCLLCLSRPLAAEQQGDRQTLFLSLEEAIGVALENNLDIAVEQFQPEIAKEAIVSTEAVFDSNFESRASQSFNESEYDTTPVSVSSLDLSLGKAFRFGGSYQLEWSSSLSAFDGTTLSPTGDKLELDNQYKNSFALSYRQPLLKNAGSEVNTTAIAIARKKRDLSISRLRSTVIAVVTDVKNSYWELVNAIAELKAAELSLRLAEDLVKINEARVNVGALAPIEILQAKAQAASRKASVTTAELAVQNSEDRLRQLLDFAEDDPVWNSSIVPTDAPSETAPALSLADSISFALEHFEELKQFRTTIDIQERALMYAENQMKADMNLIASMGTTGANTHLGDSLTGVIDLNNFSVTLGANFSYALGNRAAKSAYHQAKLQRDQSRLAYRNQEQALIVNVRAVHRNVLTAYELIASTRLARQLAEKQLDAEQKKFNEGLSTNFQILEYQNHLKQARSNEALALTSYNQALANLDSVIGYTLQRHNIVIQE</sequence>
<dbReference type="PANTHER" id="PTHR30026:SF23">
    <property type="entry name" value="TO APRF-PUTATIVE OUTER MEMBRANE EFFLUX PROTEIN OR SECRETED ALKALINE PHOSPHATASE-RELATED"/>
    <property type="match status" value="1"/>
</dbReference>
<proteinExistence type="inferred from homology"/>
<keyword evidence="4" id="KW-1134">Transmembrane beta strand</keyword>
<dbReference type="InterPro" id="IPR003423">
    <property type="entry name" value="OMP_efflux"/>
</dbReference>
<evidence type="ECO:0000313" key="9">
    <source>
        <dbReference type="EMBL" id="PID56477.1"/>
    </source>
</evidence>
<dbReference type="GO" id="GO:0009279">
    <property type="term" value="C:cell outer membrane"/>
    <property type="evidence" value="ECO:0007669"/>
    <property type="project" value="UniProtKB-SubCell"/>
</dbReference>
<evidence type="ECO:0000256" key="8">
    <source>
        <dbReference type="SAM" id="SignalP"/>
    </source>
</evidence>
<keyword evidence="8" id="KW-0732">Signal</keyword>
<dbReference type="EMBL" id="PDPS01000034">
    <property type="protein sequence ID" value="PID56477.1"/>
    <property type="molecule type" value="Genomic_DNA"/>
</dbReference>
<dbReference type="Pfam" id="PF02321">
    <property type="entry name" value="OEP"/>
    <property type="match status" value="2"/>
</dbReference>
<name>A0A2G6E3D6_9BACT</name>
<dbReference type="GO" id="GO:0015288">
    <property type="term" value="F:porin activity"/>
    <property type="evidence" value="ECO:0007669"/>
    <property type="project" value="TreeGrafter"/>
</dbReference>
<comment type="similarity">
    <text evidence="2">Belongs to the outer membrane factor (OMF) (TC 1.B.17) family.</text>
</comment>
<dbReference type="GO" id="GO:1990281">
    <property type="term" value="C:efflux pump complex"/>
    <property type="evidence" value="ECO:0007669"/>
    <property type="project" value="TreeGrafter"/>
</dbReference>
<keyword evidence="3" id="KW-0813">Transport</keyword>
<evidence type="ECO:0000256" key="3">
    <source>
        <dbReference type="ARBA" id="ARBA00022448"/>
    </source>
</evidence>
<keyword evidence="5" id="KW-0812">Transmembrane</keyword>
<keyword evidence="6" id="KW-0472">Membrane</keyword>
<accession>A0A2G6E3D6</accession>
<dbReference type="SUPFAM" id="SSF56954">
    <property type="entry name" value="Outer membrane efflux proteins (OEP)"/>
    <property type="match status" value="1"/>
</dbReference>
<comment type="subcellular location">
    <subcellularLocation>
        <location evidence="1">Cell outer membrane</location>
    </subcellularLocation>
</comment>
<evidence type="ECO:0000313" key="10">
    <source>
        <dbReference type="Proteomes" id="UP000229740"/>
    </source>
</evidence>
<feature type="chain" id="PRO_5013673979" description="Transporter" evidence="8">
    <location>
        <begin position="36"/>
        <end position="511"/>
    </location>
</feature>
<dbReference type="Proteomes" id="UP000229740">
    <property type="component" value="Unassembled WGS sequence"/>
</dbReference>
<evidence type="ECO:0000256" key="7">
    <source>
        <dbReference type="ARBA" id="ARBA00023237"/>
    </source>
</evidence>
<dbReference type="InterPro" id="IPR051906">
    <property type="entry name" value="TolC-like"/>
</dbReference>
<dbReference type="Gene3D" id="1.20.1600.10">
    <property type="entry name" value="Outer membrane efflux proteins (OEP)"/>
    <property type="match status" value="1"/>
</dbReference>
<dbReference type="GO" id="GO:0015562">
    <property type="term" value="F:efflux transmembrane transporter activity"/>
    <property type="evidence" value="ECO:0007669"/>
    <property type="project" value="InterPro"/>
</dbReference>
<dbReference type="AlphaFoldDB" id="A0A2G6E3D6"/>